<comment type="caution">
    <text evidence="3">The sequence shown here is derived from an EMBL/GenBank/DDBJ whole genome shotgun (WGS) entry which is preliminary data.</text>
</comment>
<proteinExistence type="predicted"/>
<dbReference type="InterPro" id="IPR019347">
    <property type="entry name" value="Axonemal_dynein_light_chain"/>
</dbReference>
<reference evidence="3" key="1">
    <citation type="submission" date="2022-07" db="EMBL/GenBank/DDBJ databases">
        <title>Chromosome-level genome of Muraenolepis orangiensis.</title>
        <authorList>
            <person name="Kim J."/>
        </authorList>
    </citation>
    <scope>NUCLEOTIDE SEQUENCE</scope>
    <source>
        <strain evidence="3">KU_S4_2022</strain>
        <tissue evidence="3">Muscle</tissue>
    </source>
</reference>
<feature type="region of interest" description="Disordered" evidence="2">
    <location>
        <begin position="1"/>
        <end position="35"/>
    </location>
</feature>
<dbReference type="SUPFAM" id="SSF49879">
    <property type="entry name" value="SMAD/FHA domain"/>
    <property type="match status" value="1"/>
</dbReference>
<dbReference type="AlphaFoldDB" id="A0A9Q0DZ70"/>
<dbReference type="InterPro" id="IPR008984">
    <property type="entry name" value="SMAD_FHA_dom_sf"/>
</dbReference>
<dbReference type="Gene3D" id="2.60.200.20">
    <property type="match status" value="1"/>
</dbReference>
<feature type="region of interest" description="Disordered" evidence="2">
    <location>
        <begin position="259"/>
        <end position="322"/>
    </location>
</feature>
<organism evidence="3 4">
    <name type="scientific">Muraenolepis orangiensis</name>
    <name type="common">Patagonian moray cod</name>
    <dbReference type="NCBI Taxonomy" id="630683"/>
    <lineage>
        <taxon>Eukaryota</taxon>
        <taxon>Metazoa</taxon>
        <taxon>Chordata</taxon>
        <taxon>Craniata</taxon>
        <taxon>Vertebrata</taxon>
        <taxon>Euteleostomi</taxon>
        <taxon>Actinopterygii</taxon>
        <taxon>Neopterygii</taxon>
        <taxon>Teleostei</taxon>
        <taxon>Neoteleostei</taxon>
        <taxon>Acanthomorphata</taxon>
        <taxon>Zeiogadaria</taxon>
        <taxon>Gadariae</taxon>
        <taxon>Gadiformes</taxon>
        <taxon>Muraenolepidoidei</taxon>
        <taxon>Muraenolepididae</taxon>
        <taxon>Muraenolepis</taxon>
    </lineage>
</organism>
<dbReference type="EMBL" id="JANIIK010000109">
    <property type="protein sequence ID" value="KAJ3597246.1"/>
    <property type="molecule type" value="Genomic_DNA"/>
</dbReference>
<accession>A0A9Q0DZ70</accession>
<keyword evidence="4" id="KW-1185">Reference proteome</keyword>
<evidence type="ECO:0000313" key="3">
    <source>
        <dbReference type="EMBL" id="KAJ3597246.1"/>
    </source>
</evidence>
<evidence type="ECO:0008006" key="5">
    <source>
        <dbReference type="Google" id="ProtNLM"/>
    </source>
</evidence>
<dbReference type="Pfam" id="PF10211">
    <property type="entry name" value="Ax_dynein_light"/>
    <property type="match status" value="1"/>
</dbReference>
<evidence type="ECO:0000313" key="4">
    <source>
        <dbReference type="Proteomes" id="UP001148018"/>
    </source>
</evidence>
<gene>
    <name evidence="3" type="ORF">NHX12_000774</name>
</gene>
<feature type="compositionally biased region" description="Acidic residues" evidence="2">
    <location>
        <begin position="105"/>
        <end position="119"/>
    </location>
</feature>
<evidence type="ECO:0000256" key="1">
    <source>
        <dbReference type="ARBA" id="ARBA00023054"/>
    </source>
</evidence>
<protein>
    <recommendedName>
        <fullName evidence="5">FHA domain-containing protein</fullName>
    </recommendedName>
</protein>
<feature type="region of interest" description="Disordered" evidence="2">
    <location>
        <begin position="99"/>
        <end position="134"/>
    </location>
</feature>
<dbReference type="Proteomes" id="UP001148018">
    <property type="component" value="Unassembled WGS sequence"/>
</dbReference>
<sequence length="322" mass="36963">MHHPLGYTTHITQAGHSRACSREDDEVPSVSPREWEEEGQLWVQHVSTMPCTRTDMVNLQGQLDAQLQRRQALETGICPVRRDLYSQYFASPLRVRVQVPQPESCTEEDQQEGGEGDEPPPDKEKPDFGLSGALTEDTNTFRGVVIKYNEPPEARIPKRRWRLYPFKNDEQLPVMYIHRQSAYLLGRQRKIADIPIDHPSCSKQHAVFNNPWPVSRVYAVGSHAKRRSLTLAWVQSRPSMAREACLVAWPVVSKPVIERSKRRRAGEEDEAPATTKMTSKQRRAAERATKLKVGARYYETHNVKNKNRDRKLPVLKGKKAKR</sequence>
<dbReference type="OrthoDB" id="444265at2759"/>
<evidence type="ECO:0000256" key="2">
    <source>
        <dbReference type="SAM" id="MobiDB-lite"/>
    </source>
</evidence>
<dbReference type="GO" id="GO:0005737">
    <property type="term" value="C:cytoplasm"/>
    <property type="evidence" value="ECO:0007669"/>
    <property type="project" value="UniProtKB-ARBA"/>
</dbReference>
<keyword evidence="1" id="KW-0175">Coiled coil</keyword>
<name>A0A9Q0DZ70_9TELE</name>
<dbReference type="PANTHER" id="PTHR23308">
    <property type="entry name" value="NUCLEAR INHIBITOR OF PROTEIN PHOSPHATASE-1"/>
    <property type="match status" value="1"/>
</dbReference>
<dbReference type="InterPro" id="IPR050923">
    <property type="entry name" value="Cell_Proc_Reg/RNA_Proc"/>
</dbReference>